<protein>
    <submittedName>
        <fullName evidence="2">Permease prefix domain 1-containing protein</fullName>
    </submittedName>
</protein>
<feature type="transmembrane region" description="Helical" evidence="1">
    <location>
        <begin position="83"/>
        <end position="102"/>
    </location>
</feature>
<feature type="transmembrane region" description="Helical" evidence="1">
    <location>
        <begin position="187"/>
        <end position="207"/>
    </location>
</feature>
<keyword evidence="1" id="KW-0472">Membrane</keyword>
<dbReference type="Proteomes" id="UP001469365">
    <property type="component" value="Unassembled WGS sequence"/>
</dbReference>
<dbReference type="EMBL" id="JBBPCC010000021">
    <property type="protein sequence ID" value="MEK8131413.1"/>
    <property type="molecule type" value="Genomic_DNA"/>
</dbReference>
<dbReference type="RefSeq" id="WP_341418549.1">
    <property type="nucleotide sequence ID" value="NZ_JBBPCC010000021.1"/>
</dbReference>
<accession>A0ABU9DUJ0</accession>
<proteinExistence type="predicted"/>
<evidence type="ECO:0000256" key="1">
    <source>
        <dbReference type="SAM" id="Phobius"/>
    </source>
</evidence>
<sequence>MNLLQAHVERLFRPYPANSRTDELKDEILGNLESKVADLTSGGMEYGAAVRKAIEHMNTVDFLMEGTSRIYIHRFWTELSQVALLYALIAWIVTIPIQVAGIGALLNLSLLVIAFIVGCLFAGLRLWSAPRDKVAVFRLASISRYSRLAWQVWGLYIVVSVLGVTAVQFGSNIWFSRPVTLSGPYQWGVVAIRYALPFVSVLIPLLFTASIKLAHKHEAGGDDDFVDA</sequence>
<keyword evidence="3" id="KW-1185">Reference proteome</keyword>
<keyword evidence="1" id="KW-0812">Transmembrane</keyword>
<comment type="caution">
    <text evidence="2">The sequence shown here is derived from an EMBL/GenBank/DDBJ whole genome shotgun (WGS) entry which is preliminary data.</text>
</comment>
<evidence type="ECO:0000313" key="2">
    <source>
        <dbReference type="EMBL" id="MEK8131413.1"/>
    </source>
</evidence>
<keyword evidence="1" id="KW-1133">Transmembrane helix</keyword>
<evidence type="ECO:0000313" key="3">
    <source>
        <dbReference type="Proteomes" id="UP001469365"/>
    </source>
</evidence>
<organism evidence="2 3">
    <name type="scientific">Paenibacillus filicis</name>
    <dbReference type="NCBI Taxonomy" id="669464"/>
    <lineage>
        <taxon>Bacteria</taxon>
        <taxon>Bacillati</taxon>
        <taxon>Bacillota</taxon>
        <taxon>Bacilli</taxon>
        <taxon>Bacillales</taxon>
        <taxon>Paenibacillaceae</taxon>
        <taxon>Paenibacillus</taxon>
    </lineage>
</organism>
<dbReference type="NCBIfam" id="NF038403">
    <property type="entry name" value="perm_prefix_1"/>
    <property type="match status" value="1"/>
</dbReference>
<feature type="transmembrane region" description="Helical" evidence="1">
    <location>
        <begin position="148"/>
        <end position="167"/>
    </location>
</feature>
<feature type="transmembrane region" description="Helical" evidence="1">
    <location>
        <begin position="108"/>
        <end position="127"/>
    </location>
</feature>
<dbReference type="InterPro" id="IPR047928">
    <property type="entry name" value="Perm_prefix_1"/>
</dbReference>
<name>A0ABU9DUJ0_9BACL</name>
<gene>
    <name evidence="2" type="ORF">WMW72_26240</name>
</gene>
<reference evidence="2 3" key="1">
    <citation type="submission" date="2024-04" db="EMBL/GenBank/DDBJ databases">
        <title>draft genome sequnece of Paenibacillus filicis.</title>
        <authorList>
            <person name="Kim D.-U."/>
        </authorList>
    </citation>
    <scope>NUCLEOTIDE SEQUENCE [LARGE SCALE GENOMIC DNA]</scope>
    <source>
        <strain evidence="2 3">KACC14197</strain>
    </source>
</reference>